<keyword evidence="2" id="KW-1185">Reference proteome</keyword>
<accession>A3XMB7</accession>
<name>A3XMB7_LEEBM</name>
<proteinExistence type="predicted"/>
<dbReference type="STRING" id="398720.MED217_07876"/>
<evidence type="ECO:0000313" key="2">
    <source>
        <dbReference type="Proteomes" id="UP000001601"/>
    </source>
</evidence>
<dbReference type="EMBL" id="AANC01000005">
    <property type="protein sequence ID" value="EAQ49307.1"/>
    <property type="molecule type" value="Genomic_DNA"/>
</dbReference>
<protein>
    <submittedName>
        <fullName evidence="1">Uncharacterized protein</fullName>
    </submittedName>
</protein>
<comment type="caution">
    <text evidence="1">The sequence shown here is derived from an EMBL/GenBank/DDBJ whole genome shotgun (WGS) entry which is preliminary data.</text>
</comment>
<dbReference type="AlphaFoldDB" id="A3XMB7"/>
<gene>
    <name evidence="1" type="ORF">MED217_07876</name>
</gene>
<reference evidence="1 2" key="1">
    <citation type="journal article" date="2007" name="Nature">
        <title>Light stimulates growth of proteorhodopsin-containing marine Flavobacteria.</title>
        <authorList>
            <person name="Gomez-Consarnau L."/>
            <person name="Gonzalez J.M."/>
            <person name="Coll-Llado M."/>
            <person name="Gourdon P."/>
            <person name="Pascher T."/>
            <person name="Neutze R."/>
            <person name="Pedros-Alio C."/>
            <person name="Pinhassi J."/>
        </authorList>
    </citation>
    <scope>NUCLEOTIDE SEQUENCE [LARGE SCALE GENOMIC DNA]</scope>
    <source>
        <strain evidence="1 2">MED217</strain>
    </source>
</reference>
<dbReference type="Proteomes" id="UP000001601">
    <property type="component" value="Unassembled WGS sequence"/>
</dbReference>
<sequence length="43" mass="5037">MILLRLFFFGAVEEVHFSVINKKKLFSVEFCFNPSVFLTVKNP</sequence>
<dbReference type="HOGENOM" id="CLU_3235415_0_0_10"/>
<organism evidence="1 2">
    <name type="scientific">Leeuwenhoekiella blandensis (strain CECT 7118 / CCUG 51940 / KCTC 22103 / MED217)</name>
    <name type="common">Flavobacterium sp. (strain MED217)</name>
    <dbReference type="NCBI Taxonomy" id="398720"/>
    <lineage>
        <taxon>Bacteria</taxon>
        <taxon>Pseudomonadati</taxon>
        <taxon>Bacteroidota</taxon>
        <taxon>Flavobacteriia</taxon>
        <taxon>Flavobacteriales</taxon>
        <taxon>Flavobacteriaceae</taxon>
        <taxon>Leeuwenhoekiella</taxon>
    </lineage>
</organism>
<evidence type="ECO:0000313" key="1">
    <source>
        <dbReference type="EMBL" id="EAQ49307.1"/>
    </source>
</evidence>